<feature type="compositionally biased region" description="Low complexity" evidence="9">
    <location>
        <begin position="489"/>
        <end position="522"/>
    </location>
</feature>
<evidence type="ECO:0000256" key="6">
    <source>
        <dbReference type="ARBA" id="ARBA00022737"/>
    </source>
</evidence>
<keyword evidence="6" id="KW-0677">Repeat</keyword>
<protein>
    <recommendedName>
        <fullName evidence="3">RING-type E3 ubiquitin transferase</fullName>
        <ecNumber evidence="3">2.3.2.27</ecNumber>
    </recommendedName>
</protein>
<feature type="compositionally biased region" description="Polar residues" evidence="9">
    <location>
        <begin position="431"/>
        <end position="440"/>
    </location>
</feature>
<feature type="compositionally biased region" description="Pro residues" evidence="9">
    <location>
        <begin position="182"/>
        <end position="222"/>
    </location>
</feature>
<evidence type="ECO:0000259" key="10">
    <source>
        <dbReference type="PROSITE" id="PS50002"/>
    </source>
</evidence>
<comment type="pathway">
    <text evidence="2">Protein modification; protein ubiquitination.</text>
</comment>
<evidence type="ECO:0000256" key="8">
    <source>
        <dbReference type="PROSITE-ProRule" id="PRU00192"/>
    </source>
</evidence>
<dbReference type="EMBL" id="NEVH01025635">
    <property type="protein sequence ID" value="PNF15259.1"/>
    <property type="molecule type" value="Genomic_DNA"/>
</dbReference>
<dbReference type="EC" id="2.3.2.27" evidence="3"/>
<dbReference type="SUPFAM" id="SSF50044">
    <property type="entry name" value="SH3-domain"/>
    <property type="match status" value="3"/>
</dbReference>
<evidence type="ECO:0000313" key="11">
    <source>
        <dbReference type="EMBL" id="PNF15259.1"/>
    </source>
</evidence>
<accession>A0A2J7PFZ7</accession>
<comment type="catalytic activity">
    <reaction evidence="1">
        <text>S-ubiquitinyl-[E2 ubiquitin-conjugating enzyme]-L-cysteine + [acceptor protein]-L-lysine = [E2 ubiquitin-conjugating enzyme]-L-cysteine + N(6)-ubiquitinyl-[acceptor protein]-L-lysine.</text>
        <dbReference type="EC" id="2.3.2.27"/>
    </reaction>
</comment>
<feature type="compositionally biased region" description="Low complexity" evidence="9">
    <location>
        <begin position="223"/>
        <end position="234"/>
    </location>
</feature>
<feature type="compositionally biased region" description="Polar residues" evidence="9">
    <location>
        <begin position="557"/>
        <end position="566"/>
    </location>
</feature>
<dbReference type="Gene3D" id="2.30.30.40">
    <property type="entry name" value="SH3 Domains"/>
    <property type="match status" value="3"/>
</dbReference>
<name>A0A2J7PFZ7_9NEOP</name>
<dbReference type="InterPro" id="IPR036028">
    <property type="entry name" value="SH3-like_dom_sf"/>
</dbReference>
<dbReference type="UniPathway" id="UPA00143"/>
<dbReference type="InterPro" id="IPR035816">
    <property type="entry name" value="SH3RF1/SH3RF3_SH3_4"/>
</dbReference>
<feature type="compositionally biased region" description="Polar residues" evidence="9">
    <location>
        <begin position="408"/>
        <end position="421"/>
    </location>
</feature>
<feature type="compositionally biased region" description="Polar residues" evidence="9">
    <location>
        <begin position="100"/>
        <end position="141"/>
    </location>
</feature>
<dbReference type="PANTHER" id="PTHR14167">
    <property type="entry name" value="SH3 DOMAIN-CONTAINING"/>
    <property type="match status" value="1"/>
</dbReference>
<keyword evidence="7" id="KW-0833">Ubl conjugation pathway</keyword>
<dbReference type="Proteomes" id="UP000235965">
    <property type="component" value="Unassembled WGS sequence"/>
</dbReference>
<dbReference type="FunCoup" id="A0A2J7PFZ7">
    <property type="interactions" value="533"/>
</dbReference>
<dbReference type="Pfam" id="PF00018">
    <property type="entry name" value="SH3_1"/>
    <property type="match status" value="1"/>
</dbReference>
<keyword evidence="5" id="KW-0808">Transferase</keyword>
<proteinExistence type="predicted"/>
<feature type="compositionally biased region" description="Polar residues" evidence="9">
    <location>
        <begin position="268"/>
        <end position="285"/>
    </location>
</feature>
<gene>
    <name evidence="11" type="ORF">B7P43_G00965</name>
</gene>
<dbReference type="AlphaFoldDB" id="A0A2J7PFZ7"/>
<keyword evidence="12" id="KW-1185">Reference proteome</keyword>
<feature type="compositionally biased region" description="Low complexity" evidence="9">
    <location>
        <begin position="706"/>
        <end position="718"/>
    </location>
</feature>
<dbReference type="FunFam" id="2.30.30.40:FF:000001">
    <property type="entry name" value="Sorbin and SH3 domain-containing protein 1 isoform 2"/>
    <property type="match status" value="1"/>
</dbReference>
<evidence type="ECO:0000256" key="9">
    <source>
        <dbReference type="SAM" id="MobiDB-lite"/>
    </source>
</evidence>
<dbReference type="CDD" id="cd11783">
    <property type="entry name" value="SH3_SH3RF_3"/>
    <property type="match status" value="1"/>
</dbReference>
<dbReference type="InParanoid" id="A0A2J7PFZ7"/>
<evidence type="ECO:0000313" key="12">
    <source>
        <dbReference type="Proteomes" id="UP000235965"/>
    </source>
</evidence>
<comment type="caution">
    <text evidence="11">The sequence shown here is derived from an EMBL/GenBank/DDBJ whole genome shotgun (WGS) entry which is preliminary data.</text>
</comment>
<feature type="compositionally biased region" description="Polar residues" evidence="9">
    <location>
        <begin position="523"/>
        <end position="545"/>
    </location>
</feature>
<feature type="domain" description="SH3" evidence="10">
    <location>
        <begin position="333"/>
        <end position="394"/>
    </location>
</feature>
<sequence length="962" mass="103011">MFINGLSGEVITVIRRVDENWAEGKLGDRIGIFPLAFVELNSVARALMKLSTNSQPGPSRVAPPTPTSEDTTPLIPTDHTRTVANSLTSRQQQQQQQQQHGTAANLGNVSGNATAVMPSSQLTHQHQISNTNLTVGSSGSNIPVPVTTSDSSSTPSSASSSTTPNMSSSNTSSSSSTAPSSPTSPPPPRIPVPVITPPPHNVVTPPPPRPAHNPNISPPHALPPHHGTPGHHAPSAQHREKRHSFSVLHTGHHHQTSHRHSAEILSPTETSQDCLSPEHTLQSQVGGSGELVQRQGSQQHRRSGSSDTTAPMVGSGLTPPPPQGAPHHIPTTQLPAAYIALYPYKPHKADELELKKGAIYTVTERCQDGWFKGTSSRAQKCGVFPGNYVTPIRSLTAGQAQLLGLTRGPNSSSTSPQQGTISGSGSCSGSPRNNPATSTPPLEPRSFTRGGSSKQGSSPHVYSPRNSQQSHSTVTTSAITSQIPPELPPRSCSPSLSLSHQHGSPSISSSSSLHHGSAISSSWHGQHPQQSGTFGSELTSSSTPVTLGRSHSAVMATGSTATHSFDTTSSTLGRSSGGHMSTTVAPPPNVSVTAMSSRPSDKAKEKKAKGGLMSRFTSIKKSKSPPPATYSMDNPVFDDGGVAVSPQHPVHVRSGSCPSQLLQVLPLDGSTAHHRLFGSSASSGSQRIKHKEQRPNVVMANLAHFGRSSDGSASGSSGNHRKSNSLDAGSAGDGGGGRKTNKPLFPPVRERMERLLVGQEQMMTGHKELLAKLEDDRQASMKAWREEMAAMRDKWMNTNHNETLTCREMKARQEERKPTSLDRKPEAAQREEVPKVDAEVMLVGEPKRKRRKDPRCGRHKKLAVARRGTTRRAKVAQKTPIDRKVSCCATVAWLKRNIFRKSMSQGRFRCIVPYPPNSEVELELWVGDIIYVHKKREDGWYKGTQQRTGRTGLFPASFVEGC</sequence>
<evidence type="ECO:0000256" key="4">
    <source>
        <dbReference type="ARBA" id="ARBA00022443"/>
    </source>
</evidence>
<feature type="compositionally biased region" description="Polar residues" evidence="9">
    <location>
        <begin position="449"/>
        <end position="483"/>
    </location>
</feature>
<feature type="region of interest" description="Disordered" evidence="9">
    <location>
        <begin position="51"/>
        <end position="241"/>
    </location>
</feature>
<feature type="region of interest" description="Disordered" evidence="9">
    <location>
        <begin position="404"/>
        <end position="612"/>
    </location>
</feature>
<feature type="compositionally biased region" description="Low complexity" evidence="9">
    <location>
        <begin position="143"/>
        <end position="181"/>
    </location>
</feature>
<organism evidence="11 12">
    <name type="scientific">Cryptotermes secundus</name>
    <dbReference type="NCBI Taxonomy" id="105785"/>
    <lineage>
        <taxon>Eukaryota</taxon>
        <taxon>Metazoa</taxon>
        <taxon>Ecdysozoa</taxon>
        <taxon>Arthropoda</taxon>
        <taxon>Hexapoda</taxon>
        <taxon>Insecta</taxon>
        <taxon>Pterygota</taxon>
        <taxon>Neoptera</taxon>
        <taxon>Polyneoptera</taxon>
        <taxon>Dictyoptera</taxon>
        <taxon>Blattodea</taxon>
        <taxon>Blattoidea</taxon>
        <taxon>Termitoidae</taxon>
        <taxon>Kalotermitidae</taxon>
        <taxon>Cryptotermitinae</taxon>
        <taxon>Cryptotermes</taxon>
    </lineage>
</organism>
<feature type="region of interest" description="Disordered" evidence="9">
    <location>
        <begin position="706"/>
        <end position="748"/>
    </location>
</feature>
<feature type="domain" description="SH3" evidence="10">
    <location>
        <begin position="1"/>
        <end position="43"/>
    </location>
</feature>
<evidence type="ECO:0000256" key="5">
    <source>
        <dbReference type="ARBA" id="ARBA00022679"/>
    </source>
</evidence>
<dbReference type="InterPro" id="IPR001452">
    <property type="entry name" value="SH3_domain"/>
</dbReference>
<feature type="compositionally biased region" description="Polar residues" evidence="9">
    <location>
        <begin position="579"/>
        <end position="598"/>
    </location>
</feature>
<evidence type="ECO:0000256" key="1">
    <source>
        <dbReference type="ARBA" id="ARBA00000900"/>
    </source>
</evidence>
<keyword evidence="4 8" id="KW-0728">SH3 domain</keyword>
<dbReference type="OrthoDB" id="2163411at2759"/>
<dbReference type="STRING" id="105785.A0A2J7PFZ7"/>
<dbReference type="PROSITE" id="PS50002">
    <property type="entry name" value="SH3"/>
    <property type="match status" value="3"/>
</dbReference>
<dbReference type="GO" id="GO:0016567">
    <property type="term" value="P:protein ubiquitination"/>
    <property type="evidence" value="ECO:0007669"/>
    <property type="project" value="UniProtKB-UniPathway"/>
</dbReference>
<dbReference type="Pfam" id="PF14604">
    <property type="entry name" value="SH3_9"/>
    <property type="match status" value="1"/>
</dbReference>
<dbReference type="SMART" id="SM00326">
    <property type="entry name" value="SH3"/>
    <property type="match status" value="3"/>
</dbReference>
<feature type="compositionally biased region" description="Low complexity" evidence="9">
    <location>
        <begin position="567"/>
        <end position="578"/>
    </location>
</feature>
<dbReference type="PANTHER" id="PTHR14167:SF51">
    <property type="entry name" value="RING-TYPE E3 UBIQUITIN TRANSFERASE"/>
    <property type="match status" value="1"/>
</dbReference>
<dbReference type="CDD" id="cd11785">
    <property type="entry name" value="SH3_SH3RF_C"/>
    <property type="match status" value="1"/>
</dbReference>
<evidence type="ECO:0000256" key="2">
    <source>
        <dbReference type="ARBA" id="ARBA00004906"/>
    </source>
</evidence>
<reference evidence="11 12" key="1">
    <citation type="submission" date="2017-12" db="EMBL/GenBank/DDBJ databases">
        <title>Hemimetabolous genomes reveal molecular basis of termite eusociality.</title>
        <authorList>
            <person name="Harrison M.C."/>
            <person name="Jongepier E."/>
            <person name="Robertson H.M."/>
            <person name="Arning N."/>
            <person name="Bitard-Feildel T."/>
            <person name="Chao H."/>
            <person name="Childers C.P."/>
            <person name="Dinh H."/>
            <person name="Doddapaneni H."/>
            <person name="Dugan S."/>
            <person name="Gowin J."/>
            <person name="Greiner C."/>
            <person name="Han Y."/>
            <person name="Hu H."/>
            <person name="Hughes D.S.T."/>
            <person name="Huylmans A.-K."/>
            <person name="Kemena C."/>
            <person name="Kremer L.P.M."/>
            <person name="Lee S.L."/>
            <person name="Lopez-Ezquerra A."/>
            <person name="Mallet L."/>
            <person name="Monroy-Kuhn J.M."/>
            <person name="Moser A."/>
            <person name="Murali S.C."/>
            <person name="Muzny D.M."/>
            <person name="Otani S."/>
            <person name="Piulachs M.-D."/>
            <person name="Poelchau M."/>
            <person name="Qu J."/>
            <person name="Schaub F."/>
            <person name="Wada-Katsumata A."/>
            <person name="Worley K.C."/>
            <person name="Xie Q."/>
            <person name="Ylla G."/>
            <person name="Poulsen M."/>
            <person name="Gibbs R.A."/>
            <person name="Schal C."/>
            <person name="Richards S."/>
            <person name="Belles X."/>
            <person name="Korb J."/>
            <person name="Bornberg-Bauer E."/>
        </authorList>
    </citation>
    <scope>NUCLEOTIDE SEQUENCE [LARGE SCALE GENOMIC DNA]</scope>
    <source>
        <tissue evidence="11">Whole body</tissue>
    </source>
</reference>
<feature type="region of interest" description="Disordered" evidence="9">
    <location>
        <begin position="811"/>
        <end position="833"/>
    </location>
</feature>
<feature type="region of interest" description="Disordered" evidence="9">
    <location>
        <begin position="268"/>
        <end position="330"/>
    </location>
</feature>
<evidence type="ECO:0000256" key="7">
    <source>
        <dbReference type="ARBA" id="ARBA00022786"/>
    </source>
</evidence>
<feature type="domain" description="SH3" evidence="10">
    <location>
        <begin position="903"/>
        <end position="962"/>
    </location>
</feature>
<evidence type="ECO:0000256" key="3">
    <source>
        <dbReference type="ARBA" id="ARBA00012483"/>
    </source>
</evidence>
<dbReference type="InterPro" id="IPR050384">
    <property type="entry name" value="Endophilin_SH3RF"/>
</dbReference>
<dbReference type="GO" id="GO:0061630">
    <property type="term" value="F:ubiquitin protein ligase activity"/>
    <property type="evidence" value="ECO:0007669"/>
    <property type="project" value="UniProtKB-EC"/>
</dbReference>